<proteinExistence type="predicted"/>
<gene>
    <name evidence="1" type="ORF">PIB30_069534</name>
</gene>
<sequence length="124" mass="13460">MQWARSGPALPIHVRFPYKSALTAPFFTTLSNLTPVKSLFTLCLLSRPPACASVPNTATGVGSTHTNFLDHSYDVQDVCYQLGLPICGDPISGCMTSWELYHGGHTIEQISEKLLGAIPEPNDK</sequence>
<name>A0ABU6VN78_9FABA</name>
<dbReference type="EMBL" id="JASCZI010151800">
    <property type="protein sequence ID" value="MED6174494.1"/>
    <property type="molecule type" value="Genomic_DNA"/>
</dbReference>
<organism evidence="1 2">
    <name type="scientific">Stylosanthes scabra</name>
    <dbReference type="NCBI Taxonomy" id="79078"/>
    <lineage>
        <taxon>Eukaryota</taxon>
        <taxon>Viridiplantae</taxon>
        <taxon>Streptophyta</taxon>
        <taxon>Embryophyta</taxon>
        <taxon>Tracheophyta</taxon>
        <taxon>Spermatophyta</taxon>
        <taxon>Magnoliopsida</taxon>
        <taxon>eudicotyledons</taxon>
        <taxon>Gunneridae</taxon>
        <taxon>Pentapetalae</taxon>
        <taxon>rosids</taxon>
        <taxon>fabids</taxon>
        <taxon>Fabales</taxon>
        <taxon>Fabaceae</taxon>
        <taxon>Papilionoideae</taxon>
        <taxon>50 kb inversion clade</taxon>
        <taxon>dalbergioids sensu lato</taxon>
        <taxon>Dalbergieae</taxon>
        <taxon>Pterocarpus clade</taxon>
        <taxon>Stylosanthes</taxon>
    </lineage>
</organism>
<reference evidence="1 2" key="1">
    <citation type="journal article" date="2023" name="Plants (Basel)">
        <title>Bridging the Gap: Combining Genomics and Transcriptomics Approaches to Understand Stylosanthes scabra, an Orphan Legume from the Brazilian Caatinga.</title>
        <authorList>
            <person name="Ferreira-Neto J.R.C."/>
            <person name="da Silva M.D."/>
            <person name="Binneck E."/>
            <person name="de Melo N.F."/>
            <person name="da Silva R.H."/>
            <person name="de Melo A.L.T.M."/>
            <person name="Pandolfi V."/>
            <person name="Bustamante F.O."/>
            <person name="Brasileiro-Vidal A.C."/>
            <person name="Benko-Iseppon A.M."/>
        </authorList>
    </citation>
    <scope>NUCLEOTIDE SEQUENCE [LARGE SCALE GENOMIC DNA]</scope>
    <source>
        <tissue evidence="1">Leaves</tissue>
    </source>
</reference>
<dbReference type="Proteomes" id="UP001341840">
    <property type="component" value="Unassembled WGS sequence"/>
</dbReference>
<accession>A0ABU6VN78</accession>
<protein>
    <submittedName>
        <fullName evidence="1">Uncharacterized protein</fullName>
    </submittedName>
</protein>
<evidence type="ECO:0000313" key="2">
    <source>
        <dbReference type="Proteomes" id="UP001341840"/>
    </source>
</evidence>
<comment type="caution">
    <text evidence="1">The sequence shown here is derived from an EMBL/GenBank/DDBJ whole genome shotgun (WGS) entry which is preliminary data.</text>
</comment>
<keyword evidence="2" id="KW-1185">Reference proteome</keyword>
<evidence type="ECO:0000313" key="1">
    <source>
        <dbReference type="EMBL" id="MED6174494.1"/>
    </source>
</evidence>